<reference evidence="1 2" key="1">
    <citation type="submission" date="2014-10" db="EMBL/GenBank/DDBJ databases">
        <title>VR bacteriophages - a small but diverse group of low-temperature viruses.</title>
        <authorList>
            <person name="Kaliniene L."/>
            <person name="Meskys R."/>
            <person name="Simoliunas E."/>
            <person name="Zajanckauskaite A."/>
            <person name="Truncaite L."/>
        </authorList>
    </citation>
    <scope>NUCLEOTIDE SEQUENCE [LARGE SCALE GENOMIC DNA]</scope>
</reference>
<dbReference type="KEGG" id="vg:26640332"/>
<keyword evidence="2" id="KW-1185">Reference proteome</keyword>
<dbReference type="Proteomes" id="UP000030718">
    <property type="component" value="Segment"/>
</dbReference>
<accession>A0A0A7HEB5</accession>
<evidence type="ECO:0000313" key="2">
    <source>
        <dbReference type="Proteomes" id="UP000030718"/>
    </source>
</evidence>
<dbReference type="EMBL" id="KP007362">
    <property type="protein sequence ID" value="AIZ02676.1"/>
    <property type="molecule type" value="Genomic_DNA"/>
</dbReference>
<dbReference type="GeneID" id="26640332"/>
<gene>
    <name evidence="1" type="ORF">VR26_039</name>
</gene>
<organism evidence="1 2">
    <name type="scientific">Escherichia phage vB_EcoM_VR26</name>
    <dbReference type="NCBI Taxonomy" id="1567029"/>
    <lineage>
        <taxon>Viruses</taxon>
        <taxon>Duplodnaviria</taxon>
        <taxon>Heunggongvirae</taxon>
        <taxon>Uroviricota</taxon>
        <taxon>Caudoviricetes</taxon>
        <taxon>Pantevenvirales</taxon>
        <taxon>Straboviridae</taxon>
        <taxon>Tevenvirinae</taxon>
        <taxon>Gaprivervirus</taxon>
        <taxon>Gaprivervirus vr26</taxon>
    </lineage>
</organism>
<protein>
    <submittedName>
        <fullName evidence="1">Uncharacterized protein</fullName>
    </submittedName>
</protein>
<sequence>MKKLFIIAFALCGLAKPAYSISTYDSYMQKAELLSEETIKFSRPGYSKYVCGNYIVEKSDKIVKLNGNIITSEQWEYSFDKLVSKRIIINDYPVSVEMKQHTIHGNKILFWGVHPYYINYKKCFNAYEIHQKNIKVFLDNLPSTIPQTVAGQIYFMVMDGTEKQLALEKAKYIIAAKQHQQKIRLNEK</sequence>
<dbReference type="RefSeq" id="YP_009213876.1">
    <property type="nucleotide sequence ID" value="NC_028957.1"/>
</dbReference>
<proteinExistence type="predicted"/>
<name>A0A0A7HEB5_9CAUD</name>
<evidence type="ECO:0000313" key="1">
    <source>
        <dbReference type="EMBL" id="AIZ02676.1"/>
    </source>
</evidence>